<feature type="region of interest" description="Disordered" evidence="1">
    <location>
        <begin position="243"/>
        <end position="274"/>
    </location>
</feature>
<sequence>MTVPGDSRAAGSPADMAELRRTIDVWKSAGERRWADVAALVPRFAELARDPAASDDDVFAAGTGITAVLTTAGTVRPHEGTERADGTDSYREAEAYFRTQLDVQDVQERRATERVERPRQPGWQHQVRRVSPLVLHSTAVVRTAAHYYLGQALVGQGRLAEGREALEASLGESTRLPGLWAGVRAGRGTVSVRERLALGALGALYRSGVRDLVKHAREHLVALQARRESDAAVGVRSALGGRRARARAQSADSVRLPSGARRTVRRHRNGSRPR</sequence>
<accession>A0A368TA86</accession>
<evidence type="ECO:0000313" key="2">
    <source>
        <dbReference type="EMBL" id="RCV61814.1"/>
    </source>
</evidence>
<gene>
    <name evidence="2" type="ORF">DEF24_03595</name>
</gene>
<feature type="compositionally biased region" description="Basic residues" evidence="1">
    <location>
        <begin position="262"/>
        <end position="274"/>
    </location>
</feature>
<keyword evidence="3" id="KW-1185">Reference proteome</keyword>
<dbReference type="AlphaFoldDB" id="A0A368TA86"/>
<protein>
    <submittedName>
        <fullName evidence="2">Uncharacterized protein</fullName>
    </submittedName>
</protein>
<comment type="caution">
    <text evidence="2">The sequence shown here is derived from an EMBL/GenBank/DDBJ whole genome shotgun (WGS) entry which is preliminary data.</text>
</comment>
<dbReference type="Proteomes" id="UP000253318">
    <property type="component" value="Unassembled WGS sequence"/>
</dbReference>
<dbReference type="EMBL" id="QEIN01000015">
    <property type="protein sequence ID" value="RCV61814.1"/>
    <property type="molecule type" value="Genomic_DNA"/>
</dbReference>
<feature type="compositionally biased region" description="Low complexity" evidence="1">
    <location>
        <begin position="243"/>
        <end position="255"/>
    </location>
</feature>
<reference evidence="2 3" key="1">
    <citation type="submission" date="2018-04" db="EMBL/GenBank/DDBJ databases">
        <title>Novel actinobacteria from marine sediment.</title>
        <authorList>
            <person name="Ng Z.Y."/>
            <person name="Tan G.Y.A."/>
        </authorList>
    </citation>
    <scope>NUCLEOTIDE SEQUENCE [LARGE SCALE GENOMIC DNA]</scope>
    <source>
        <strain evidence="2 3">TPS81</strain>
    </source>
</reference>
<evidence type="ECO:0000256" key="1">
    <source>
        <dbReference type="SAM" id="MobiDB-lite"/>
    </source>
</evidence>
<organism evidence="2 3">
    <name type="scientific">Marinitenerispora sediminis</name>
    <dbReference type="NCBI Taxonomy" id="1931232"/>
    <lineage>
        <taxon>Bacteria</taxon>
        <taxon>Bacillati</taxon>
        <taxon>Actinomycetota</taxon>
        <taxon>Actinomycetes</taxon>
        <taxon>Streptosporangiales</taxon>
        <taxon>Nocardiopsidaceae</taxon>
        <taxon>Marinitenerispora</taxon>
    </lineage>
</organism>
<name>A0A368TA86_9ACTN</name>
<evidence type="ECO:0000313" key="3">
    <source>
        <dbReference type="Proteomes" id="UP000253318"/>
    </source>
</evidence>
<proteinExistence type="predicted"/>